<evidence type="ECO:0000256" key="3">
    <source>
        <dbReference type="ARBA" id="ARBA00022679"/>
    </source>
</evidence>
<dbReference type="InterPro" id="IPR035983">
    <property type="entry name" value="Hect_E3_ubiquitin_ligase"/>
</dbReference>
<dbReference type="RefSeq" id="XP_056076042.1">
    <property type="nucleotide sequence ID" value="XM_056209220.1"/>
</dbReference>
<dbReference type="Gene3D" id="3.30.2160.10">
    <property type="entry name" value="Hect, E3 ligase catalytic domain"/>
    <property type="match status" value="1"/>
</dbReference>
<dbReference type="PANTHER" id="PTHR45700:SF8">
    <property type="entry name" value="HECT-TYPE E3 UBIQUITIN TRANSFERASE"/>
    <property type="match status" value="1"/>
</dbReference>
<dbReference type="PROSITE" id="PS50237">
    <property type="entry name" value="HECT"/>
    <property type="match status" value="1"/>
</dbReference>
<feature type="compositionally biased region" description="Basic and acidic residues" evidence="6">
    <location>
        <begin position="804"/>
        <end position="814"/>
    </location>
</feature>
<feature type="region of interest" description="Disordered" evidence="6">
    <location>
        <begin position="784"/>
        <end position="822"/>
    </location>
</feature>
<feature type="compositionally biased region" description="Basic and acidic residues" evidence="6">
    <location>
        <begin position="1"/>
        <end position="13"/>
    </location>
</feature>
<evidence type="ECO:0000313" key="8">
    <source>
        <dbReference type="EMBL" id="KAJ4359840.1"/>
    </source>
</evidence>
<organism evidence="8 9">
    <name type="scientific">Didymosphaeria variabile</name>
    <dbReference type="NCBI Taxonomy" id="1932322"/>
    <lineage>
        <taxon>Eukaryota</taxon>
        <taxon>Fungi</taxon>
        <taxon>Dikarya</taxon>
        <taxon>Ascomycota</taxon>
        <taxon>Pezizomycotina</taxon>
        <taxon>Dothideomycetes</taxon>
        <taxon>Pleosporomycetidae</taxon>
        <taxon>Pleosporales</taxon>
        <taxon>Massarineae</taxon>
        <taxon>Didymosphaeriaceae</taxon>
        <taxon>Didymosphaeria</taxon>
    </lineage>
</organism>
<comment type="caution">
    <text evidence="8">The sequence shown here is derived from an EMBL/GenBank/DDBJ whole genome shotgun (WGS) entry which is preliminary data.</text>
</comment>
<evidence type="ECO:0000259" key="7">
    <source>
        <dbReference type="PROSITE" id="PS50237"/>
    </source>
</evidence>
<dbReference type="EC" id="2.3.2.26" evidence="2"/>
<sequence>MPVLENKRQHDSKQTPFTASTSANATSPNVNGRRLSEPRTPQTPKRLNRRSSKTGAMKNTAEVLSNGLRVHKIRHLPNGYGNDLQPHKPSDAPLHEMLDGARDGAVAEKLNMVANLPFTNMPPRLTTSAPHFEQLMDDKSSTFTEISREENPSAMPVIPHLTCEIMDQLKEEVHHDRRDQPQDSNFVVDYDANRRFRPAKAFVNRSLYYTLSDSEILLKSFRDQLADDYSYSPLPHLDAHCLSHAFRDWNQRNGALVFDSLYEALEALFRPPPELDSQKSPHLKPSRKHAATPQSTSSKDVPGRYLSDIEAAHLVMICIHALTSLIPIGWPHTWVQVRNLRGWGVVIPGAPSKTTQNDDFAHPWLDIVDQLEYEPAIRLATRLLQAIGTRRCYEHMLATLHARDEGQGPTESFMSVERLLPILLGHLTQVEKAALQRKGKMRSNQNMDEDPGWTVTATFMEWLRTVIVKQWDGNVDINKWGSVDTNMVTLNLRPDMFLIPHFNEEIDCIQAPLDFLKYKDRPNSFHILQHHMFFTQDALVGYFRAINFNRMFKQFQKSARITNFQSRWDQIISSPRHWNVAMDHLEVALAEYLVLDVTRQDPLEETLDQLWGQEKRKLMKPLKVRIGVLEGEVGLDQGGVTYEYFRLILADAFGPETGMFTVDAQTGMTWFQPASLEPLWKFEMIGVLLSLAIYNGITLPVTFPLALYDYVLSEEHNSEDISAVDYIADGWPTLARSFHEFLDYSGDVANVFVRDYTFSFSAFGQNIDVDMHAFRDRIWPDCSSDPESRSPSPNLPLSPSLHDASWRRPRDVHADPPTVTNEDREQYVDDYVEWLTYRSVERQLKAFTRGFHTCLNRTSLSFFTPSTLRSLVEGSSNISISLLRTQAVRYELPYHATHPTIQDFWAVVEGYDEEETKRLLEFVTANERIPITGYDSVKFEIVRIGSDTESLPTSSTCFGKLWLPEYRSRDKLRRKLAIAIRNSEGFGIV</sequence>
<keyword evidence="4 5" id="KW-0833">Ubl conjugation pathway</keyword>
<evidence type="ECO:0000256" key="5">
    <source>
        <dbReference type="PROSITE-ProRule" id="PRU00104"/>
    </source>
</evidence>
<evidence type="ECO:0000313" key="9">
    <source>
        <dbReference type="Proteomes" id="UP001140513"/>
    </source>
</evidence>
<dbReference type="EMBL" id="JAPEUX010000001">
    <property type="protein sequence ID" value="KAJ4359840.1"/>
    <property type="molecule type" value="Genomic_DNA"/>
</dbReference>
<name>A0A9W9CFU1_9PLEO</name>
<dbReference type="Gene3D" id="3.90.1750.10">
    <property type="entry name" value="Hect, E3 ligase catalytic domains"/>
    <property type="match status" value="1"/>
</dbReference>
<feature type="region of interest" description="Disordered" evidence="6">
    <location>
        <begin position="274"/>
        <end position="302"/>
    </location>
</feature>
<feature type="compositionally biased region" description="Low complexity" evidence="6">
    <location>
        <begin position="789"/>
        <end position="801"/>
    </location>
</feature>
<dbReference type="InterPro" id="IPR000569">
    <property type="entry name" value="HECT_dom"/>
</dbReference>
<feature type="domain" description="HECT" evidence="7">
    <location>
        <begin position="614"/>
        <end position="989"/>
    </location>
</feature>
<protein>
    <recommendedName>
        <fullName evidence="2">HECT-type E3 ubiquitin transferase</fullName>
        <ecNumber evidence="2">2.3.2.26</ecNumber>
    </recommendedName>
</protein>
<dbReference type="SUPFAM" id="SSF56204">
    <property type="entry name" value="Hect, E3 ligase catalytic domain"/>
    <property type="match status" value="1"/>
</dbReference>
<comment type="catalytic activity">
    <reaction evidence="1">
        <text>S-ubiquitinyl-[E2 ubiquitin-conjugating enzyme]-L-cysteine + [acceptor protein]-L-lysine = [E2 ubiquitin-conjugating enzyme]-L-cysteine + N(6)-ubiquitinyl-[acceptor protein]-L-lysine.</text>
        <dbReference type="EC" id="2.3.2.26"/>
    </reaction>
</comment>
<reference evidence="8" key="1">
    <citation type="submission" date="2022-10" db="EMBL/GenBank/DDBJ databases">
        <title>Tapping the CABI collections for fungal endophytes: first genome assemblies for Collariella, Neodidymelliopsis, Ascochyta clinopodiicola, Didymella pomorum, Didymosphaeria variabile, Neocosmospora piperis and Neocucurbitaria cava.</title>
        <authorList>
            <person name="Hill R."/>
        </authorList>
    </citation>
    <scope>NUCLEOTIDE SEQUENCE</scope>
    <source>
        <strain evidence="8">IMI 356815</strain>
    </source>
</reference>
<feature type="region of interest" description="Disordered" evidence="6">
    <location>
        <begin position="1"/>
        <end position="59"/>
    </location>
</feature>
<dbReference type="AlphaFoldDB" id="A0A9W9CFU1"/>
<evidence type="ECO:0000256" key="1">
    <source>
        <dbReference type="ARBA" id="ARBA00000885"/>
    </source>
</evidence>
<dbReference type="InterPro" id="IPR044611">
    <property type="entry name" value="E3A/B/C-like"/>
</dbReference>
<feature type="compositionally biased region" description="Polar residues" evidence="6">
    <location>
        <begin position="14"/>
        <end position="30"/>
    </location>
</feature>
<dbReference type="GO" id="GO:0061630">
    <property type="term" value="F:ubiquitin protein ligase activity"/>
    <property type="evidence" value="ECO:0007669"/>
    <property type="project" value="UniProtKB-EC"/>
</dbReference>
<keyword evidence="9" id="KW-1185">Reference proteome</keyword>
<evidence type="ECO:0000256" key="4">
    <source>
        <dbReference type="ARBA" id="ARBA00022786"/>
    </source>
</evidence>
<dbReference type="SMART" id="SM00119">
    <property type="entry name" value="HECTc"/>
    <property type="match status" value="1"/>
</dbReference>
<evidence type="ECO:0000256" key="2">
    <source>
        <dbReference type="ARBA" id="ARBA00012485"/>
    </source>
</evidence>
<dbReference type="OrthoDB" id="5981550at2759"/>
<dbReference type="PANTHER" id="PTHR45700">
    <property type="entry name" value="UBIQUITIN-PROTEIN LIGASE E3C"/>
    <property type="match status" value="1"/>
</dbReference>
<dbReference type="Gene3D" id="3.30.2410.10">
    <property type="entry name" value="Hect, E3 ligase catalytic domain"/>
    <property type="match status" value="1"/>
</dbReference>
<dbReference type="FunFam" id="3.30.2410.10:FF:000003">
    <property type="entry name" value="probable E3 ubiquitin-protein ligase HERC4 isoform X1"/>
    <property type="match status" value="1"/>
</dbReference>
<accession>A0A9W9CFU1</accession>
<dbReference type="Proteomes" id="UP001140513">
    <property type="component" value="Unassembled WGS sequence"/>
</dbReference>
<dbReference type="GeneID" id="80903926"/>
<gene>
    <name evidence="8" type="ORF">N0V89_000396</name>
</gene>
<feature type="active site" description="Glycyl thioester intermediate" evidence="5">
    <location>
        <position position="957"/>
    </location>
</feature>
<dbReference type="Pfam" id="PF00632">
    <property type="entry name" value="HECT"/>
    <property type="match status" value="1"/>
</dbReference>
<dbReference type="GO" id="GO:0000209">
    <property type="term" value="P:protein polyubiquitination"/>
    <property type="evidence" value="ECO:0007669"/>
    <property type="project" value="InterPro"/>
</dbReference>
<proteinExistence type="predicted"/>
<keyword evidence="3" id="KW-0808">Transferase</keyword>
<evidence type="ECO:0000256" key="6">
    <source>
        <dbReference type="SAM" id="MobiDB-lite"/>
    </source>
</evidence>
<feature type="compositionally biased region" description="Basic residues" evidence="6">
    <location>
        <begin position="281"/>
        <end position="290"/>
    </location>
</feature>